<dbReference type="PRINTS" id="PR00789">
    <property type="entry name" value="OSIALOPTASE"/>
</dbReference>
<dbReference type="InterPro" id="IPR017861">
    <property type="entry name" value="KAE1/TsaD"/>
</dbReference>
<keyword evidence="2 7" id="KW-0808">Transferase</keyword>
<dbReference type="EC" id="2.3.1.234" evidence="1"/>
<organism evidence="9 10">
    <name type="scientific">Argiope bruennichi</name>
    <name type="common">Wasp spider</name>
    <name type="synonym">Aranea bruennichi</name>
    <dbReference type="NCBI Taxonomy" id="94029"/>
    <lineage>
        <taxon>Eukaryota</taxon>
        <taxon>Metazoa</taxon>
        <taxon>Ecdysozoa</taxon>
        <taxon>Arthropoda</taxon>
        <taxon>Chelicerata</taxon>
        <taxon>Arachnida</taxon>
        <taxon>Araneae</taxon>
        <taxon>Araneomorphae</taxon>
        <taxon>Entelegynae</taxon>
        <taxon>Araneoidea</taxon>
        <taxon>Araneidae</taxon>
        <taxon>Argiope</taxon>
    </lineage>
</organism>
<dbReference type="InterPro" id="IPR000905">
    <property type="entry name" value="Gcp-like_dom"/>
</dbReference>
<dbReference type="AlphaFoldDB" id="A0A8T0G224"/>
<comment type="subunit">
    <text evidence="7">Homodimer.</text>
</comment>
<dbReference type="GO" id="GO:0002949">
    <property type="term" value="P:tRNA threonylcarbamoyladenosine modification"/>
    <property type="evidence" value="ECO:0007669"/>
    <property type="project" value="UniProtKB-UniRule"/>
</dbReference>
<keyword evidence="5 7" id="KW-0012">Acyltransferase</keyword>
<comment type="subcellular location">
    <subcellularLocation>
        <location evidence="7">Mitochondrion</location>
    </subcellularLocation>
</comment>
<dbReference type="InterPro" id="IPR043129">
    <property type="entry name" value="ATPase_NBD"/>
</dbReference>
<dbReference type="Pfam" id="PF00814">
    <property type="entry name" value="TsaD"/>
    <property type="match status" value="1"/>
</dbReference>
<dbReference type="CDD" id="cd24134">
    <property type="entry name" value="ASKHA_NBD_OSGEPL1_QRI7_euk"/>
    <property type="match status" value="1"/>
</dbReference>
<dbReference type="Gene3D" id="3.30.420.40">
    <property type="match status" value="2"/>
</dbReference>
<evidence type="ECO:0000256" key="7">
    <source>
        <dbReference type="HAMAP-Rule" id="MF_03179"/>
    </source>
</evidence>
<dbReference type="SUPFAM" id="SSF53067">
    <property type="entry name" value="Actin-like ATPase domain"/>
    <property type="match status" value="1"/>
</dbReference>
<feature type="domain" description="Gcp-like" evidence="8">
    <location>
        <begin position="50"/>
        <end position="356"/>
    </location>
</feature>
<accession>A0A8T0G224</accession>
<protein>
    <recommendedName>
        <fullName evidence="1">N(6)-L-threonylcarbamoyladenine synthase</fullName>
        <ecNumber evidence="1">2.3.1.234</ecNumber>
    </recommendedName>
</protein>
<evidence type="ECO:0000313" key="9">
    <source>
        <dbReference type="EMBL" id="KAF8797241.1"/>
    </source>
</evidence>
<dbReference type="InterPro" id="IPR022450">
    <property type="entry name" value="TsaD"/>
</dbReference>
<keyword evidence="10" id="KW-1185">Reference proteome</keyword>
<dbReference type="GO" id="GO:0061711">
    <property type="term" value="F:tRNA N(6)-L-threonylcarbamoyladenine synthase activity"/>
    <property type="evidence" value="ECO:0007669"/>
    <property type="project" value="UniProtKB-EC"/>
</dbReference>
<comment type="cofactor">
    <cofactor evidence="7">
        <name>a divalent metal cation</name>
        <dbReference type="ChEBI" id="CHEBI:60240"/>
    </cofactor>
    <text evidence="7">Binds 1 divalent metal cation per subunit.</text>
</comment>
<evidence type="ECO:0000256" key="3">
    <source>
        <dbReference type="ARBA" id="ARBA00022694"/>
    </source>
</evidence>
<dbReference type="GO" id="GO:0005739">
    <property type="term" value="C:mitochondrion"/>
    <property type="evidence" value="ECO:0007669"/>
    <property type="project" value="UniProtKB-SubCell"/>
</dbReference>
<evidence type="ECO:0000256" key="5">
    <source>
        <dbReference type="ARBA" id="ARBA00023315"/>
    </source>
</evidence>
<name>A0A8T0G224_ARGBR</name>
<dbReference type="OMA" id="NAAMIGC"/>
<comment type="catalytic activity">
    <reaction evidence="6 7">
        <text>L-threonylcarbamoyladenylate + adenosine(37) in tRNA = N(6)-L-threonylcarbamoyladenosine(37) in tRNA + AMP + H(+)</text>
        <dbReference type="Rhea" id="RHEA:37059"/>
        <dbReference type="Rhea" id="RHEA-COMP:10162"/>
        <dbReference type="Rhea" id="RHEA-COMP:10163"/>
        <dbReference type="ChEBI" id="CHEBI:15378"/>
        <dbReference type="ChEBI" id="CHEBI:73682"/>
        <dbReference type="ChEBI" id="CHEBI:74411"/>
        <dbReference type="ChEBI" id="CHEBI:74418"/>
        <dbReference type="ChEBI" id="CHEBI:456215"/>
        <dbReference type="EC" id="2.3.1.234"/>
    </reaction>
</comment>
<keyword evidence="3 7" id="KW-0819">tRNA processing</keyword>
<evidence type="ECO:0000256" key="2">
    <source>
        <dbReference type="ARBA" id="ARBA00022679"/>
    </source>
</evidence>
<evidence type="ECO:0000256" key="4">
    <source>
        <dbReference type="ARBA" id="ARBA00022723"/>
    </source>
</evidence>
<keyword evidence="4 7" id="KW-0479">Metal-binding</keyword>
<evidence type="ECO:0000313" key="10">
    <source>
        <dbReference type="Proteomes" id="UP000807504"/>
    </source>
</evidence>
<reference evidence="9" key="2">
    <citation type="submission" date="2020-06" db="EMBL/GenBank/DDBJ databases">
        <authorList>
            <person name="Sheffer M."/>
        </authorList>
    </citation>
    <scope>NUCLEOTIDE SEQUENCE</scope>
</reference>
<dbReference type="NCBIfam" id="TIGR00329">
    <property type="entry name" value="gcp_kae1"/>
    <property type="match status" value="1"/>
</dbReference>
<reference evidence="9" key="1">
    <citation type="journal article" date="2020" name="bioRxiv">
        <title>Chromosome-level reference genome of the European wasp spider Argiope bruennichi: a resource for studies on range expansion and evolutionary adaptation.</title>
        <authorList>
            <person name="Sheffer M.M."/>
            <person name="Hoppe A."/>
            <person name="Krehenwinkel H."/>
            <person name="Uhl G."/>
            <person name="Kuss A.W."/>
            <person name="Jensen L."/>
            <person name="Jensen C."/>
            <person name="Gillespie R.G."/>
            <person name="Hoff K.J."/>
            <person name="Prost S."/>
        </authorList>
    </citation>
    <scope>NUCLEOTIDE SEQUENCE</scope>
</reference>
<dbReference type="Proteomes" id="UP000807504">
    <property type="component" value="Unassembled WGS sequence"/>
</dbReference>
<dbReference type="EMBL" id="JABXBU010000001">
    <property type="protein sequence ID" value="KAF8797241.1"/>
    <property type="molecule type" value="Genomic_DNA"/>
</dbReference>
<evidence type="ECO:0000256" key="6">
    <source>
        <dbReference type="ARBA" id="ARBA00048117"/>
    </source>
</evidence>
<dbReference type="PANTHER" id="PTHR11735:SF6">
    <property type="entry name" value="TRNA N6-ADENOSINE THREONYLCARBAMOYLTRANSFERASE, MITOCHONDRIAL"/>
    <property type="match status" value="1"/>
</dbReference>
<comment type="caution">
    <text evidence="9">The sequence shown here is derived from an EMBL/GenBank/DDBJ whole genome shotgun (WGS) entry which is preliminary data.</text>
</comment>
<evidence type="ECO:0000256" key="1">
    <source>
        <dbReference type="ARBA" id="ARBA00012156"/>
    </source>
</evidence>
<dbReference type="OrthoDB" id="10259622at2759"/>
<dbReference type="GO" id="GO:0046872">
    <property type="term" value="F:metal ion binding"/>
    <property type="evidence" value="ECO:0007669"/>
    <property type="project" value="UniProtKB-KW"/>
</dbReference>
<comment type="similarity">
    <text evidence="7">Belongs to the KAE1 / TsaD family.</text>
</comment>
<sequence length="416" mass="45990">MMKFTGILKTFNFLKNVSYRRYSCARKLVLGIETSCDDTGAAVVDENGIILGEGFESQMKIHLDNGGVIPHIAVHFHKENIKSVVSSALENSKINLEDVTAIAVTTKPGLKGSLLVGVTYAKQLAEISKKPLIPVHHMEAHALTARLLHDIQFPFICLLASGGHCQLTLVKGVDEFLLLGDSMHNSPGEVLDKIARRLKLQNLPECYEMSGGQAIDYMARKGDPTAFNFPLSMTQYRDCNFSFSGFVSYSMTTIAREEEKYDVAADGVIPSVHDFCASLLQGYAVHFSHRILRAFAFCEQENLIASHQRSLVFSGGVACNAYIRTALEHLCTSTLNAKFFVPSPKLCTDNGIMIAWNGMEKLKANIDILLYTENLVPDPDCPLGVDMRSSVRKASIKMKSPRLEMKVKEDLMRSSS</sequence>
<comment type="function">
    <text evidence="7">Required for the formation of a threonylcarbamoyl group on adenosine at position 37 (t(6)A37) in mitochondrial tRNAs that read codons beginning with adenine. Probably involved in the transfer of the threonylcarbamoyl moiety of threonylcarbamoyl-AMP (TC-AMP) to the N6 group of A37. Involved in mitochondrial genome maintenance.</text>
</comment>
<evidence type="ECO:0000259" key="8">
    <source>
        <dbReference type="Pfam" id="PF00814"/>
    </source>
</evidence>
<proteinExistence type="inferred from homology"/>
<dbReference type="FunFam" id="3.30.420.40:FF:000012">
    <property type="entry name" value="tRNA N6-adenosine threonylcarbamoyltransferase"/>
    <property type="match status" value="1"/>
</dbReference>
<dbReference type="PANTHER" id="PTHR11735">
    <property type="entry name" value="TRNA N6-ADENOSINE THREONYLCARBAMOYLTRANSFERASE"/>
    <property type="match status" value="1"/>
</dbReference>
<gene>
    <name evidence="9" type="ORF">HNY73_001526</name>
</gene>
<keyword evidence="7" id="KW-0496">Mitochondrion</keyword>
<dbReference type="HAMAP" id="MF_01445">
    <property type="entry name" value="TsaD"/>
    <property type="match status" value="1"/>
</dbReference>